<dbReference type="AlphaFoldDB" id="M9M3K7"/>
<accession>M9M3K7</accession>
<sequence>MVLLVFMFFVFMIQAAVITTSLQSAAMNAVKQVSAHLYPVSLLAVQSAGANGDSSGKPGKWLPPAQRMKMTVQEFGRSFGSELPKPISDWVQDGTEWSAQQAEAEGEWGQARLAETGIKPLLVRYGVQGVLREDRIRVTHVKLPDLNKKTDPYFAIEVAYDLPMRVPFLNTTLTLSARAVERVWIGDGLAPSDSGNDSPDKPTPALVELTPDPLLPGRKARLTAKAEPHERVELVVYYKSGKSQAKHVGWATADADGVVTWDWHVSGNTTSGTWRLAVKTEDGRSVERAFKVKKRVPTGTD</sequence>
<keyword evidence="2" id="KW-0732">Signal</keyword>
<name>M9M3K7_PAEPP</name>
<proteinExistence type="predicted"/>
<evidence type="ECO:0000313" key="3">
    <source>
        <dbReference type="EMBL" id="GAC41798.1"/>
    </source>
</evidence>
<dbReference type="Proteomes" id="UP000029453">
    <property type="component" value="Unassembled WGS sequence"/>
</dbReference>
<comment type="caution">
    <text evidence="3">The sequence shown here is derived from an EMBL/GenBank/DDBJ whole genome shotgun (WGS) entry which is preliminary data.</text>
</comment>
<evidence type="ECO:0000256" key="2">
    <source>
        <dbReference type="SAM" id="SignalP"/>
    </source>
</evidence>
<protein>
    <submittedName>
        <fullName evidence="3">AAA ATPase</fullName>
    </submittedName>
</protein>
<evidence type="ECO:0000256" key="1">
    <source>
        <dbReference type="SAM" id="MobiDB-lite"/>
    </source>
</evidence>
<dbReference type="EMBL" id="BALG01000048">
    <property type="protein sequence ID" value="GAC41798.1"/>
    <property type="molecule type" value="Genomic_DNA"/>
</dbReference>
<evidence type="ECO:0000313" key="4">
    <source>
        <dbReference type="Proteomes" id="UP000029453"/>
    </source>
</evidence>
<feature type="chain" id="PRO_5038740283" evidence="2">
    <location>
        <begin position="16"/>
        <end position="301"/>
    </location>
</feature>
<organism evidence="3 4">
    <name type="scientific">Paenibacillus popilliae ATCC 14706</name>
    <dbReference type="NCBI Taxonomy" id="1212764"/>
    <lineage>
        <taxon>Bacteria</taxon>
        <taxon>Bacillati</taxon>
        <taxon>Bacillota</taxon>
        <taxon>Bacilli</taxon>
        <taxon>Bacillales</taxon>
        <taxon>Paenibacillaceae</taxon>
        <taxon>Paenibacillus</taxon>
    </lineage>
</organism>
<gene>
    <name evidence="3" type="ORF">PPOP_1155</name>
</gene>
<feature type="signal peptide" evidence="2">
    <location>
        <begin position="1"/>
        <end position="15"/>
    </location>
</feature>
<reference evidence="3 4" key="1">
    <citation type="submission" date="2012-10" db="EMBL/GenBank/DDBJ databases">
        <title>Draft Genome Sequence of Paenibacillus popilliae ATCC 14706T.</title>
        <authorList>
            <person name="Iiyama K."/>
            <person name="Mori K."/>
            <person name="Mon H."/>
            <person name="Chieda Y."/>
            <person name="Lee J.M."/>
            <person name="Kusakabe T."/>
            <person name="Tashiro K."/>
            <person name="Asano S."/>
            <person name="Yasunaga-Aoki C."/>
            <person name="Shimizu S."/>
        </authorList>
    </citation>
    <scope>NUCLEOTIDE SEQUENCE [LARGE SCALE GENOMIC DNA]</scope>
    <source>
        <strain evidence="3 4">ATCC 14706</strain>
    </source>
</reference>
<feature type="region of interest" description="Disordered" evidence="1">
    <location>
        <begin position="188"/>
        <end position="212"/>
    </location>
</feature>
<keyword evidence="4" id="KW-1185">Reference proteome</keyword>